<dbReference type="AlphaFoldDB" id="A0A7T5R171"/>
<keyword evidence="1 3" id="KW-0732">Signal</keyword>
<dbReference type="Gene3D" id="3.40.50.1820">
    <property type="entry name" value="alpha/beta hydrolase"/>
    <property type="match status" value="1"/>
</dbReference>
<evidence type="ECO:0000313" key="4">
    <source>
        <dbReference type="EMBL" id="QQG35630.1"/>
    </source>
</evidence>
<evidence type="ECO:0000256" key="3">
    <source>
        <dbReference type="SAM" id="SignalP"/>
    </source>
</evidence>
<evidence type="ECO:0000313" key="5">
    <source>
        <dbReference type="Proteomes" id="UP000595362"/>
    </source>
</evidence>
<dbReference type="Proteomes" id="UP000595362">
    <property type="component" value="Chromosome"/>
</dbReference>
<gene>
    <name evidence="4" type="ORF">HYS17_08905</name>
</gene>
<organism evidence="4 5">
    <name type="scientific">Micavibrio aeruginosavorus</name>
    <dbReference type="NCBI Taxonomy" id="349221"/>
    <lineage>
        <taxon>Bacteria</taxon>
        <taxon>Pseudomonadati</taxon>
        <taxon>Bdellovibrionota</taxon>
        <taxon>Bdellovibrionia</taxon>
        <taxon>Bdellovibrionales</taxon>
        <taxon>Pseudobdellovibrionaceae</taxon>
        <taxon>Micavibrio</taxon>
    </lineage>
</organism>
<name>A0A7T5R171_9BACT</name>
<evidence type="ECO:0008006" key="6">
    <source>
        <dbReference type="Google" id="ProtNLM"/>
    </source>
</evidence>
<proteinExistence type="predicted"/>
<dbReference type="InterPro" id="IPR029058">
    <property type="entry name" value="AB_hydrolase_fold"/>
</dbReference>
<keyword evidence="2" id="KW-0378">Hydrolase</keyword>
<evidence type="ECO:0000256" key="2">
    <source>
        <dbReference type="ARBA" id="ARBA00022801"/>
    </source>
</evidence>
<feature type="signal peptide" evidence="3">
    <location>
        <begin position="1"/>
        <end position="22"/>
    </location>
</feature>
<dbReference type="PANTHER" id="PTHR43037">
    <property type="entry name" value="UNNAMED PRODUCT-RELATED"/>
    <property type="match status" value="1"/>
</dbReference>
<dbReference type="EMBL" id="CP066681">
    <property type="protein sequence ID" value="QQG35630.1"/>
    <property type="molecule type" value="Genomic_DNA"/>
</dbReference>
<feature type="chain" id="PRO_5032726903" description="Phospholipase" evidence="3">
    <location>
        <begin position="23"/>
        <end position="297"/>
    </location>
</feature>
<dbReference type="InterPro" id="IPR050955">
    <property type="entry name" value="Plant_Biomass_Hydrol_Est"/>
</dbReference>
<sequence>MKTSALSLLVGLFIISFSSAYAQEAPPPSPETLPATMENPAPAETEATLQTDGDVKILEPANSQPVGSFTSYYKKKSALIKATDGTNINMTYFWYEPETKPADGQTLPLVLVLHGSQGYAESAYHLIKESVRGPYPAYIMVPALPQGHRWADPGKLKPVHMLPDTITLMKKIMMENPIDPTRVYVMGCGTGGTGAYGAAQLYSDLFAAAVPISTTWNHKETDNMNKVAIAAFHGSEDEFFLPFNSSDTITMVQRHGGTAFFTLFEGMKHDCNSANIYTPTLWQWLFSQKKTAAQPTP</sequence>
<protein>
    <recommendedName>
        <fullName evidence="6">Phospholipase</fullName>
    </recommendedName>
</protein>
<dbReference type="GO" id="GO:0016787">
    <property type="term" value="F:hydrolase activity"/>
    <property type="evidence" value="ECO:0007669"/>
    <property type="project" value="UniProtKB-KW"/>
</dbReference>
<dbReference type="PANTHER" id="PTHR43037:SF5">
    <property type="entry name" value="FERULOYL ESTERASE"/>
    <property type="match status" value="1"/>
</dbReference>
<evidence type="ECO:0000256" key="1">
    <source>
        <dbReference type="ARBA" id="ARBA00022729"/>
    </source>
</evidence>
<accession>A0A7T5R171</accession>
<dbReference type="SUPFAM" id="SSF53474">
    <property type="entry name" value="alpha/beta-Hydrolases"/>
    <property type="match status" value="1"/>
</dbReference>
<reference evidence="4 5" key="1">
    <citation type="submission" date="2020-07" db="EMBL/GenBank/DDBJ databases">
        <title>Huge and variable diversity of episymbiotic CPR bacteria and DPANN archaea in groundwater ecosystems.</title>
        <authorList>
            <person name="He C.Y."/>
            <person name="Keren R."/>
            <person name="Whittaker M."/>
            <person name="Farag I.F."/>
            <person name="Doudna J."/>
            <person name="Cate J.H.D."/>
            <person name="Banfield J.F."/>
        </authorList>
    </citation>
    <scope>NUCLEOTIDE SEQUENCE [LARGE SCALE GENOMIC DNA]</scope>
    <source>
        <strain evidence="4">NC_groundwater_70_Ag_B-0.1um_54_66</strain>
    </source>
</reference>